<feature type="compositionally biased region" description="Polar residues" evidence="1">
    <location>
        <begin position="201"/>
        <end position="211"/>
    </location>
</feature>
<feature type="region of interest" description="Disordered" evidence="1">
    <location>
        <begin position="258"/>
        <end position="288"/>
    </location>
</feature>
<dbReference type="GO" id="GO:0000139">
    <property type="term" value="C:Golgi membrane"/>
    <property type="evidence" value="ECO:0007669"/>
    <property type="project" value="InterPro"/>
</dbReference>
<feature type="region of interest" description="Disordered" evidence="1">
    <location>
        <begin position="75"/>
        <end position="98"/>
    </location>
</feature>
<name>A0A6J1SUS7_FRAOC</name>
<dbReference type="InterPro" id="IPR042336">
    <property type="entry name" value="GOLIM4"/>
</dbReference>
<dbReference type="PANTHER" id="PTHR22909:SF24">
    <property type="entry name" value="GOLGI INTEGRAL MEMBRANE PROTEIN 4-RELATED"/>
    <property type="match status" value="1"/>
</dbReference>
<evidence type="ECO:0000313" key="3">
    <source>
        <dbReference type="RefSeq" id="XP_026284638.1"/>
    </source>
</evidence>
<gene>
    <name evidence="3" type="primary">LOC113210738</name>
</gene>
<feature type="region of interest" description="Disordered" evidence="1">
    <location>
        <begin position="541"/>
        <end position="599"/>
    </location>
</feature>
<organism evidence="2 3">
    <name type="scientific">Frankliniella occidentalis</name>
    <name type="common">Western flower thrips</name>
    <name type="synonym">Euthrips occidentalis</name>
    <dbReference type="NCBI Taxonomy" id="133901"/>
    <lineage>
        <taxon>Eukaryota</taxon>
        <taxon>Metazoa</taxon>
        <taxon>Ecdysozoa</taxon>
        <taxon>Arthropoda</taxon>
        <taxon>Hexapoda</taxon>
        <taxon>Insecta</taxon>
        <taxon>Pterygota</taxon>
        <taxon>Neoptera</taxon>
        <taxon>Paraneoptera</taxon>
        <taxon>Thysanoptera</taxon>
        <taxon>Terebrantia</taxon>
        <taxon>Thripoidea</taxon>
        <taxon>Thripidae</taxon>
        <taxon>Frankliniella</taxon>
    </lineage>
</organism>
<feature type="compositionally biased region" description="Low complexity" evidence="1">
    <location>
        <begin position="588"/>
        <end position="599"/>
    </location>
</feature>
<feature type="compositionally biased region" description="Polar residues" evidence="1">
    <location>
        <begin position="273"/>
        <end position="288"/>
    </location>
</feature>
<evidence type="ECO:0000313" key="2">
    <source>
        <dbReference type="Proteomes" id="UP000504606"/>
    </source>
</evidence>
<dbReference type="PANTHER" id="PTHR22909">
    <property type="entry name" value="GOLGI INTEGRAL MEMBRANE PROTEIN 4"/>
    <property type="match status" value="1"/>
</dbReference>
<dbReference type="Proteomes" id="UP000504606">
    <property type="component" value="Unplaced"/>
</dbReference>
<feature type="compositionally biased region" description="Basic and acidic residues" evidence="1">
    <location>
        <begin position="75"/>
        <end position="88"/>
    </location>
</feature>
<sequence length="620" mass="69130">MMTSSRIVRGTKGRLFACLGVLTLFAGVIFLYHSTRVELDEVSNSLSKCRQEQDSLAAQVQVISEYKKNLEKSLNQEKAEHRQTKEELQSQMNDEQQVRNKENLENINKYKALQQQYKLLQSEHDDLNEFYNKARAEQASCAEALSHMELQISTIQKDQTAKEAEVSNLKLKYLRLEEENKTLFQKLQSHLEQGPEEKGKASSNTIKLSSTKHADAADTAGGGDTDTGNLASLHEPPHNVLPVAQKRSTAAQDEMLQPARPAQPGLSVVSKPSGKQSTTPQVNPDALQSQDKARAIPALAVPLMLAPFQQHASVEKHDFANNGPQGVLPAPIGFGSDNQYAQQNAVPLQAPYRLIGLGHQEVPQNQGQMPPLAAVAAAVQNNVLPAPPGHVHNLAQHLPKFNQVIQQNMNPFRNDFVALPDSKLSHLEHNFVHNDNVYNSNGARAQEAYNLHKNADLSFDDKKYAAQDVNKHLFVGQNHQFERAGIMPPYLKSAIKNVKIVPLDGDINQHPDLEVQGRNPFVELGNHNQEIVHGKHHGLAAGQQEGHPVGHYNYQGGDYDKEDPPANNENEDEDLDQIDYNNEPNQAHQPHQIHPGHPIPKMVHRRLADRHQEDVMMHPR</sequence>
<feature type="region of interest" description="Disordered" evidence="1">
    <location>
        <begin position="189"/>
        <end position="239"/>
    </location>
</feature>
<evidence type="ECO:0000256" key="1">
    <source>
        <dbReference type="SAM" id="MobiDB-lite"/>
    </source>
</evidence>
<accession>A0A6J1SUS7</accession>
<dbReference type="AlphaFoldDB" id="A0A6J1SUS7"/>
<dbReference type="OrthoDB" id="6288648at2759"/>
<protein>
    <submittedName>
        <fullName evidence="3">Golgi integral membrane protein 4</fullName>
    </submittedName>
</protein>
<dbReference type="KEGG" id="foc:113210738"/>
<dbReference type="RefSeq" id="XP_026284638.1">
    <property type="nucleotide sequence ID" value="XM_026428853.2"/>
</dbReference>
<keyword evidence="2" id="KW-1185">Reference proteome</keyword>
<proteinExistence type="predicted"/>
<reference evidence="3" key="1">
    <citation type="submission" date="2025-08" db="UniProtKB">
        <authorList>
            <consortium name="RefSeq"/>
        </authorList>
    </citation>
    <scope>IDENTIFICATION</scope>
    <source>
        <tissue evidence="3">Whole organism</tissue>
    </source>
</reference>
<dbReference type="GeneID" id="113210738"/>